<organism evidence="4 5">
    <name type="scientific">Adlercreutzia wanghongyangiae</name>
    <dbReference type="NCBI Taxonomy" id="3111451"/>
    <lineage>
        <taxon>Bacteria</taxon>
        <taxon>Bacillati</taxon>
        <taxon>Actinomycetota</taxon>
        <taxon>Coriobacteriia</taxon>
        <taxon>Eggerthellales</taxon>
        <taxon>Eggerthellaceae</taxon>
        <taxon>Adlercreutzia</taxon>
    </lineage>
</organism>
<dbReference type="RefSeq" id="WP_338210482.1">
    <property type="nucleotide sequence ID" value="NZ_JAYMFF010000014.1"/>
</dbReference>
<evidence type="ECO:0000313" key="4">
    <source>
        <dbReference type="EMBL" id="MEC4176266.1"/>
    </source>
</evidence>
<dbReference type="Proteomes" id="UP001349994">
    <property type="component" value="Unassembled WGS sequence"/>
</dbReference>
<dbReference type="Pfam" id="PF00012">
    <property type="entry name" value="HSP70"/>
    <property type="match status" value="1"/>
</dbReference>
<dbReference type="InterPro" id="IPR013126">
    <property type="entry name" value="Hsp_70_fam"/>
</dbReference>
<evidence type="ECO:0000256" key="2">
    <source>
        <dbReference type="ARBA" id="ARBA00022840"/>
    </source>
</evidence>
<accession>A0ABU6III4</accession>
<evidence type="ECO:0000256" key="3">
    <source>
        <dbReference type="ARBA" id="ARBA00023186"/>
    </source>
</evidence>
<gene>
    <name evidence="4" type="ORF">VIN30_07370</name>
</gene>
<evidence type="ECO:0000256" key="1">
    <source>
        <dbReference type="ARBA" id="ARBA00022741"/>
    </source>
</evidence>
<protein>
    <submittedName>
        <fullName evidence="4">Hsp70 family protein</fullName>
    </submittedName>
</protein>
<keyword evidence="2" id="KW-0067">ATP-binding</keyword>
<keyword evidence="5" id="KW-1185">Reference proteome</keyword>
<evidence type="ECO:0000313" key="5">
    <source>
        <dbReference type="Proteomes" id="UP001349994"/>
    </source>
</evidence>
<reference evidence="4 5" key="1">
    <citation type="submission" date="2024-01" db="EMBL/GenBank/DDBJ databases">
        <title>novel species in genus Adlercreutzia.</title>
        <authorList>
            <person name="Liu X."/>
        </authorList>
    </citation>
    <scope>NUCLEOTIDE SEQUENCE [LARGE SCALE GENOMIC DNA]</scope>
    <source>
        <strain evidence="4 5">R7</strain>
    </source>
</reference>
<comment type="caution">
    <text evidence="4">The sequence shown here is derived from an EMBL/GenBank/DDBJ whole genome shotgun (WGS) entry which is preliminary data.</text>
</comment>
<dbReference type="InterPro" id="IPR029047">
    <property type="entry name" value="HSP70_peptide-bd_sf"/>
</dbReference>
<keyword evidence="1" id="KW-0547">Nucleotide-binding</keyword>
<name>A0ABU6III4_9ACTN</name>
<dbReference type="Gene3D" id="2.60.34.10">
    <property type="entry name" value="Substrate Binding Domain Of DNAk, Chain A, domain 1"/>
    <property type="match status" value="1"/>
</dbReference>
<dbReference type="EMBL" id="JAYMFF010000014">
    <property type="protein sequence ID" value="MEC4176266.1"/>
    <property type="molecule type" value="Genomic_DNA"/>
</dbReference>
<keyword evidence="3" id="KW-0143">Chaperone</keyword>
<dbReference type="SUPFAM" id="SSF100920">
    <property type="entry name" value="Heat shock protein 70kD (HSP70), peptide-binding domain"/>
    <property type="match status" value="1"/>
</dbReference>
<sequence>MAANNLPKPLPCESVAVQLEPTDGTLPASLGIEVPGGRVERVLEQGIRLPHRHTALYSTADPYQMAAEFHIVMGERVLARDNLDVARVRVRNVKWSGAGVPQIEIAFEVDKRGLLTIAAANKDKKSTEMLAHVALPTVSDAMVRQAQADAEAHRDEDAVHERNIETMLSGYYLMDQAYERFALAKRRMNFVRKRAYKAARKRLSRALSVMPPEATPATMAELEAALDNFRAVYDGMADDYRAVKSWWGKK</sequence>
<proteinExistence type="predicted"/>